<gene>
    <name evidence="1" type="ORF">BT96DRAFT_1037249</name>
</gene>
<dbReference type="Proteomes" id="UP000799118">
    <property type="component" value="Unassembled WGS sequence"/>
</dbReference>
<evidence type="ECO:0008006" key="3">
    <source>
        <dbReference type="Google" id="ProtNLM"/>
    </source>
</evidence>
<dbReference type="InterPro" id="IPR015943">
    <property type="entry name" value="WD40/YVTN_repeat-like_dom_sf"/>
</dbReference>
<dbReference type="SUPFAM" id="SSF101898">
    <property type="entry name" value="NHL repeat"/>
    <property type="match status" value="1"/>
</dbReference>
<name>A0A6A4IAR0_9AGAR</name>
<evidence type="ECO:0000313" key="2">
    <source>
        <dbReference type="Proteomes" id="UP000799118"/>
    </source>
</evidence>
<proteinExistence type="predicted"/>
<protein>
    <recommendedName>
        <fullName evidence="3">WD40 repeat-like protein</fullName>
    </recommendedName>
</protein>
<dbReference type="Gene3D" id="2.130.10.10">
    <property type="entry name" value="YVTN repeat-like/Quinoprotein amine dehydrogenase"/>
    <property type="match status" value="1"/>
</dbReference>
<dbReference type="AlphaFoldDB" id="A0A6A4IAR0"/>
<organism evidence="1 2">
    <name type="scientific">Gymnopus androsaceus JB14</name>
    <dbReference type="NCBI Taxonomy" id="1447944"/>
    <lineage>
        <taxon>Eukaryota</taxon>
        <taxon>Fungi</taxon>
        <taxon>Dikarya</taxon>
        <taxon>Basidiomycota</taxon>
        <taxon>Agaricomycotina</taxon>
        <taxon>Agaricomycetes</taxon>
        <taxon>Agaricomycetidae</taxon>
        <taxon>Agaricales</taxon>
        <taxon>Marasmiineae</taxon>
        <taxon>Omphalotaceae</taxon>
        <taxon>Gymnopus</taxon>
    </lineage>
</organism>
<reference evidence="1" key="1">
    <citation type="journal article" date="2019" name="Environ. Microbiol.">
        <title>Fungal ecological strategies reflected in gene transcription - a case study of two litter decomposers.</title>
        <authorList>
            <person name="Barbi F."/>
            <person name="Kohler A."/>
            <person name="Barry K."/>
            <person name="Baskaran P."/>
            <person name="Daum C."/>
            <person name="Fauchery L."/>
            <person name="Ihrmark K."/>
            <person name="Kuo A."/>
            <person name="LaButti K."/>
            <person name="Lipzen A."/>
            <person name="Morin E."/>
            <person name="Grigoriev I.V."/>
            <person name="Henrissat B."/>
            <person name="Lindahl B."/>
            <person name="Martin F."/>
        </authorList>
    </citation>
    <scope>NUCLEOTIDE SEQUENCE</scope>
    <source>
        <strain evidence="1">JB14</strain>
    </source>
</reference>
<evidence type="ECO:0000313" key="1">
    <source>
        <dbReference type="EMBL" id="KAE9407711.1"/>
    </source>
</evidence>
<dbReference type="OrthoDB" id="2654453at2759"/>
<accession>A0A6A4IAR0</accession>
<dbReference type="EMBL" id="ML769394">
    <property type="protein sequence ID" value="KAE9407711.1"/>
    <property type="molecule type" value="Genomic_DNA"/>
</dbReference>
<keyword evidence="2" id="KW-1185">Reference proteome</keyword>
<sequence length="236" mass="26252">MPLGVPVESPTGPGDRGFTTAVVWMTRPDDTEEGIAYGTDKGYLYIWKRDKPELKFHEVFCRRLQADPGWEEISALAYDTNCHQFLIDVSMHPHKIKSVKIEDHYPQAITFGHTGVKGIEIWSFGCDDGDIHVLNKEGLTLATHRTGVVAGDAAINLKDDIFILDDAAQGIGLYKLSSCERMKTFEVPIKVGRRSRTVAFHDQSTAVISGSDHGHVLWRRKLTEHAKCHLVTAIAG</sequence>